<evidence type="ECO:0000313" key="8">
    <source>
        <dbReference type="EnsemblMetazoa" id="CapteP166267"/>
    </source>
</evidence>
<dbReference type="InterPro" id="IPR044399">
    <property type="entry name" value="Mb-like_M"/>
</dbReference>
<keyword evidence="2 6" id="KW-0349">Heme</keyword>
<dbReference type="GO" id="GO:0046872">
    <property type="term" value="F:metal ion binding"/>
    <property type="evidence" value="ECO:0007669"/>
    <property type="project" value="UniProtKB-KW"/>
</dbReference>
<sequence length="140" mass="14558">MVSGAEVSAIQGHWNANVKPNMQAVANALFVKYFTANPADQALFKSFAGVGIGDLSGNAAFNKQTLAVLTYVDKVVAGLGGNAAQLMKDQVAPHKARNISVDTIKKMFDFLPGFIGQNGGDGACVAAWKAAGTELVAAMR</sequence>
<keyword evidence="3 6" id="KW-0561">Oxygen transport</keyword>
<dbReference type="SUPFAM" id="SSF46458">
    <property type="entry name" value="Globin-like"/>
    <property type="match status" value="1"/>
</dbReference>
<evidence type="ECO:0000256" key="5">
    <source>
        <dbReference type="ARBA" id="ARBA00023004"/>
    </source>
</evidence>
<organism evidence="8 9">
    <name type="scientific">Capitella teleta</name>
    <name type="common">Polychaete worm</name>
    <dbReference type="NCBI Taxonomy" id="283909"/>
    <lineage>
        <taxon>Eukaryota</taxon>
        <taxon>Metazoa</taxon>
        <taxon>Spiralia</taxon>
        <taxon>Lophotrochozoa</taxon>
        <taxon>Annelida</taxon>
        <taxon>Polychaeta</taxon>
        <taxon>Sedentaria</taxon>
        <taxon>Scolecida</taxon>
        <taxon>Capitellidae</taxon>
        <taxon>Capitella</taxon>
    </lineage>
</organism>
<proteinExistence type="inferred from homology"/>
<evidence type="ECO:0000256" key="3">
    <source>
        <dbReference type="ARBA" id="ARBA00022621"/>
    </source>
</evidence>
<comment type="similarity">
    <text evidence="6">Belongs to the globin family.</text>
</comment>
<evidence type="ECO:0000256" key="6">
    <source>
        <dbReference type="RuleBase" id="RU000356"/>
    </source>
</evidence>
<dbReference type="GO" id="GO:0005344">
    <property type="term" value="F:oxygen carrier activity"/>
    <property type="evidence" value="ECO:0007669"/>
    <property type="project" value="UniProtKB-KW"/>
</dbReference>
<evidence type="ECO:0000313" key="9">
    <source>
        <dbReference type="Proteomes" id="UP000014760"/>
    </source>
</evidence>
<dbReference type="InterPro" id="IPR000971">
    <property type="entry name" value="Globin"/>
</dbReference>
<dbReference type="CDD" id="cd01040">
    <property type="entry name" value="Mb-like"/>
    <property type="match status" value="1"/>
</dbReference>
<dbReference type="OrthoDB" id="6344802at2759"/>
<feature type="domain" description="Globin" evidence="7">
    <location>
        <begin position="1"/>
        <end position="140"/>
    </location>
</feature>
<keyword evidence="5" id="KW-0408">Iron</keyword>
<reference evidence="8" key="3">
    <citation type="submission" date="2015-06" db="UniProtKB">
        <authorList>
            <consortium name="EnsemblMetazoa"/>
        </authorList>
    </citation>
    <scope>IDENTIFICATION</scope>
</reference>
<dbReference type="GO" id="GO:0019825">
    <property type="term" value="F:oxygen binding"/>
    <property type="evidence" value="ECO:0007669"/>
    <property type="project" value="InterPro"/>
</dbReference>
<dbReference type="EMBL" id="AMQN01000437">
    <property type="status" value="NOT_ANNOTATED_CDS"/>
    <property type="molecule type" value="Genomic_DNA"/>
</dbReference>
<dbReference type="PANTHER" id="PTHR47217:SF1">
    <property type="entry name" value="GLOBIN-LIKE PROTEIN"/>
    <property type="match status" value="1"/>
</dbReference>
<dbReference type="InterPro" id="IPR012292">
    <property type="entry name" value="Globin/Proto"/>
</dbReference>
<keyword evidence="4" id="KW-0479">Metal-binding</keyword>
<dbReference type="HOGENOM" id="CLU_003827_10_1_1"/>
<reference evidence="9" key="1">
    <citation type="submission" date="2012-12" db="EMBL/GenBank/DDBJ databases">
        <authorList>
            <person name="Hellsten U."/>
            <person name="Grimwood J."/>
            <person name="Chapman J.A."/>
            <person name="Shapiro H."/>
            <person name="Aerts A."/>
            <person name="Otillar R.P."/>
            <person name="Terry A.Y."/>
            <person name="Boore J.L."/>
            <person name="Simakov O."/>
            <person name="Marletaz F."/>
            <person name="Cho S.-J."/>
            <person name="Edsinger-Gonzales E."/>
            <person name="Havlak P."/>
            <person name="Kuo D.-H."/>
            <person name="Larsson T."/>
            <person name="Lv J."/>
            <person name="Arendt D."/>
            <person name="Savage R."/>
            <person name="Osoegawa K."/>
            <person name="de Jong P."/>
            <person name="Lindberg D.R."/>
            <person name="Seaver E.C."/>
            <person name="Weisblat D.A."/>
            <person name="Putnam N.H."/>
            <person name="Grigoriev I.V."/>
            <person name="Rokhsar D.S."/>
        </authorList>
    </citation>
    <scope>NUCLEOTIDE SEQUENCE</scope>
    <source>
        <strain evidence="9">I ESC-2004</strain>
    </source>
</reference>
<keyword evidence="1 6" id="KW-0813">Transport</keyword>
<keyword evidence="9" id="KW-1185">Reference proteome</keyword>
<dbReference type="PANTHER" id="PTHR47217">
    <property type="entry name" value="GLOBIN-LIKE PROTEIN"/>
    <property type="match status" value="1"/>
</dbReference>
<dbReference type="Gene3D" id="1.10.490.10">
    <property type="entry name" value="Globins"/>
    <property type="match status" value="1"/>
</dbReference>
<dbReference type="PROSITE" id="PS01033">
    <property type="entry name" value="GLOBIN"/>
    <property type="match status" value="1"/>
</dbReference>
<accession>X1ZAM1</accession>
<evidence type="ECO:0000256" key="1">
    <source>
        <dbReference type="ARBA" id="ARBA00022448"/>
    </source>
</evidence>
<dbReference type="EnsemblMetazoa" id="CapteT184905">
    <property type="protein sequence ID" value="CapteP184905"/>
    <property type="gene ID" value="CapteG184905"/>
</dbReference>
<evidence type="ECO:0000256" key="2">
    <source>
        <dbReference type="ARBA" id="ARBA00022617"/>
    </source>
</evidence>
<protein>
    <recommendedName>
        <fullName evidence="7">Globin domain-containing protein</fullName>
    </recommendedName>
</protein>
<dbReference type="InterPro" id="IPR009050">
    <property type="entry name" value="Globin-like_sf"/>
</dbReference>
<dbReference type="AlphaFoldDB" id="X1ZAM1"/>
<dbReference type="GO" id="GO:0020037">
    <property type="term" value="F:heme binding"/>
    <property type="evidence" value="ECO:0007669"/>
    <property type="project" value="InterPro"/>
</dbReference>
<dbReference type="Proteomes" id="UP000014760">
    <property type="component" value="Unassembled WGS sequence"/>
</dbReference>
<dbReference type="EnsemblMetazoa" id="CapteT166267">
    <property type="protein sequence ID" value="CapteP166267"/>
    <property type="gene ID" value="CapteG166267"/>
</dbReference>
<evidence type="ECO:0000256" key="4">
    <source>
        <dbReference type="ARBA" id="ARBA00022723"/>
    </source>
</evidence>
<name>X1ZAM1_CAPTE</name>
<reference evidence="9" key="2">
    <citation type="journal article" date="2013" name="Nature">
        <title>Insights into bilaterian evolution from three spiralian genomes.</title>
        <authorList>
            <person name="Simakov O."/>
            <person name="Marletaz F."/>
            <person name="Cho S.J."/>
            <person name="Edsinger-Gonzales E."/>
            <person name="Havlak P."/>
            <person name="Hellsten U."/>
            <person name="Kuo D.H."/>
            <person name="Larsson T."/>
            <person name="Lv J."/>
            <person name="Arendt D."/>
            <person name="Savage R."/>
            <person name="Osoegawa K."/>
            <person name="de Jong P."/>
            <person name="Grimwood J."/>
            <person name="Chapman J.A."/>
            <person name="Shapiro H."/>
            <person name="Aerts A."/>
            <person name="Otillar R.P."/>
            <person name="Terry A.Y."/>
            <person name="Boore J.L."/>
            <person name="Grigoriev I.V."/>
            <person name="Lindberg D.R."/>
            <person name="Seaver E.C."/>
            <person name="Weisblat D.A."/>
            <person name="Putnam N.H."/>
            <person name="Rokhsar D.S."/>
        </authorList>
    </citation>
    <scope>NUCLEOTIDE SEQUENCE</scope>
    <source>
        <strain evidence="9">I ESC-2004</strain>
    </source>
</reference>
<dbReference type="Pfam" id="PF00042">
    <property type="entry name" value="Globin"/>
    <property type="match status" value="1"/>
</dbReference>
<evidence type="ECO:0000259" key="7">
    <source>
        <dbReference type="PROSITE" id="PS01033"/>
    </source>
</evidence>